<dbReference type="SMART" id="SM01204">
    <property type="entry name" value="FIST_C"/>
    <property type="match status" value="1"/>
</dbReference>
<organism evidence="3 4">
    <name type="scientific">Citreimonas salinaria</name>
    <dbReference type="NCBI Taxonomy" id="321339"/>
    <lineage>
        <taxon>Bacteria</taxon>
        <taxon>Pseudomonadati</taxon>
        <taxon>Pseudomonadota</taxon>
        <taxon>Alphaproteobacteria</taxon>
        <taxon>Rhodobacterales</taxon>
        <taxon>Roseobacteraceae</taxon>
        <taxon>Citreimonas</taxon>
    </lineage>
</organism>
<protein>
    <submittedName>
        <fullName evidence="3">Uncharacterized conserved protein, contains FIST_N domain</fullName>
    </submittedName>
</protein>
<gene>
    <name evidence="3" type="ORF">SAMN05444340_101459</name>
</gene>
<feature type="domain" description="FIST" evidence="1">
    <location>
        <begin position="39"/>
        <end position="236"/>
    </location>
</feature>
<dbReference type="RefSeq" id="WP_089878522.1">
    <property type="nucleotide sequence ID" value="NZ_FNPF01000001.1"/>
</dbReference>
<dbReference type="Proteomes" id="UP000199286">
    <property type="component" value="Unassembled WGS sequence"/>
</dbReference>
<dbReference type="STRING" id="321339.SAMN05444340_101459"/>
<evidence type="ECO:0000313" key="3">
    <source>
        <dbReference type="EMBL" id="SDX90697.1"/>
    </source>
</evidence>
<dbReference type="EMBL" id="FNPF01000001">
    <property type="protein sequence ID" value="SDX90697.1"/>
    <property type="molecule type" value="Genomic_DNA"/>
</dbReference>
<dbReference type="AlphaFoldDB" id="A0A1H3FIT0"/>
<keyword evidence="4" id="KW-1185">Reference proteome</keyword>
<dbReference type="PANTHER" id="PTHR40252:SF2">
    <property type="entry name" value="BLR0328 PROTEIN"/>
    <property type="match status" value="1"/>
</dbReference>
<dbReference type="InterPro" id="IPR013702">
    <property type="entry name" value="FIST_domain_N"/>
</dbReference>
<evidence type="ECO:0000313" key="4">
    <source>
        <dbReference type="Proteomes" id="UP000199286"/>
    </source>
</evidence>
<name>A0A1H3FIT0_9RHOB</name>
<proteinExistence type="predicted"/>
<evidence type="ECO:0000259" key="2">
    <source>
        <dbReference type="SMART" id="SM01204"/>
    </source>
</evidence>
<evidence type="ECO:0000259" key="1">
    <source>
        <dbReference type="SMART" id="SM00897"/>
    </source>
</evidence>
<dbReference type="Pfam" id="PF10442">
    <property type="entry name" value="FIST_C"/>
    <property type="match status" value="1"/>
</dbReference>
<accession>A0A1H3FIT0</accession>
<dbReference type="InterPro" id="IPR019494">
    <property type="entry name" value="FIST_C"/>
</dbReference>
<dbReference type="Pfam" id="PF08495">
    <property type="entry name" value="FIST"/>
    <property type="match status" value="1"/>
</dbReference>
<dbReference type="PANTHER" id="PTHR40252">
    <property type="entry name" value="BLR0328 PROTEIN"/>
    <property type="match status" value="1"/>
</dbReference>
<reference evidence="3 4" key="1">
    <citation type="submission" date="2016-10" db="EMBL/GenBank/DDBJ databases">
        <authorList>
            <person name="de Groot N.N."/>
        </authorList>
    </citation>
    <scope>NUCLEOTIDE SEQUENCE [LARGE SCALE GENOMIC DNA]</scope>
    <source>
        <strain evidence="3 4">DSM 26880</strain>
    </source>
</reference>
<sequence>MRDAEYDDGCPRHVSVAQSFSRDAETAAREACAQIDPGDVCFVLAFVPDGLDCDVLAGALGRELDGVPVFGCTTAGQITADGYQNEALLLIGFRREHFRCASTLIEPLKPLSIAAIMEQVREANTRFTHTAGWSRLALVFADGLSKQEDLLASVLETMLEGTPVFGGSAADGLNFRRTRILRNGAFHDNAALLLLIETNLRYQGLSFDHFLPEGRELVITAANTEERLVHEINGASAAQEFARLVGCAVEDLSPQVFAENPMLVRHNGNHYVRAVSDVREAQTLSFLAAIDEGLVMVLGRGKAIIETLDFELDARDPAGEKPDFILGFDCVLRRLEIEQKQLGAAASEVFRRRRVFGFNTYGEQHCGMHMNQTFVGVAFFDPDRSRLH</sequence>
<dbReference type="SMART" id="SM00897">
    <property type="entry name" value="FIST"/>
    <property type="match status" value="1"/>
</dbReference>
<feature type="domain" description="FIST C-domain" evidence="2">
    <location>
        <begin position="237"/>
        <end position="367"/>
    </location>
</feature>
<dbReference type="OrthoDB" id="9807948at2"/>